<evidence type="ECO:0008006" key="4">
    <source>
        <dbReference type="Google" id="ProtNLM"/>
    </source>
</evidence>
<dbReference type="Proteomes" id="UP001430306">
    <property type="component" value="Unassembled WGS sequence"/>
</dbReference>
<sequence length="436" mass="47817">MNQPRQSLITLFGFTFLTSATYSVARAVGVSLFIARMGSDALPAALAASAILVIAVSGLTHLVNRHVSPRSTLIATWILMAAFTLWLEVMIASDHHSVYLLGMLYVMAEIRGCVNTIYATTMVNNAFADSESKRPFVLIAAGAPIAGILMGLLMSYEASVLPDTAWLKLIIGLDTVTIILMRWIPKVPPAKITSPDTTKSAANKRRKNLLKKGLWSMRRIPASPAIYRYRYGLVSLIACNVFAVTMVDYQWKVITGNHLDAEAQLLTYFAGFYAINDILIVLVQFTVATKLLDRYGIGMPLCAYPLMLSVLGLIALINQSPLVLIILFTVGQGMTVLKRSMYDPGLTSAYGVLPPRIRSDTILLIKGVVKPLIEAMVAVGLLLMASRMNSNQITLTWLAALIPWFLLSSWVAHTYDSWTSNSDDAPSVSRLKLSER</sequence>
<dbReference type="EMBL" id="JAJKFW010000025">
    <property type="protein sequence ID" value="MCC9644265.1"/>
    <property type="molecule type" value="Genomic_DNA"/>
</dbReference>
<name>A0ABS8NL58_9BACT</name>
<dbReference type="InterPro" id="IPR036259">
    <property type="entry name" value="MFS_trans_sf"/>
</dbReference>
<feature type="transmembrane region" description="Helical" evidence="1">
    <location>
        <begin position="165"/>
        <end position="184"/>
    </location>
</feature>
<feature type="transmembrane region" description="Helical" evidence="1">
    <location>
        <begin position="41"/>
        <end position="62"/>
    </location>
</feature>
<feature type="transmembrane region" description="Helical" evidence="1">
    <location>
        <begin position="301"/>
        <end position="330"/>
    </location>
</feature>
<feature type="transmembrane region" description="Helical" evidence="1">
    <location>
        <begin position="74"/>
        <end position="92"/>
    </location>
</feature>
<dbReference type="RefSeq" id="WP_230275425.1">
    <property type="nucleotide sequence ID" value="NZ_JAJKFW010000025.1"/>
</dbReference>
<accession>A0ABS8NL58</accession>
<proteinExistence type="predicted"/>
<feature type="transmembrane region" description="Helical" evidence="1">
    <location>
        <begin position="135"/>
        <end position="153"/>
    </location>
</feature>
<feature type="transmembrane region" description="Helical" evidence="1">
    <location>
        <begin position="362"/>
        <end position="383"/>
    </location>
</feature>
<keyword evidence="1" id="KW-1133">Transmembrane helix</keyword>
<keyword evidence="1" id="KW-0812">Transmembrane</keyword>
<evidence type="ECO:0000256" key="1">
    <source>
        <dbReference type="SAM" id="Phobius"/>
    </source>
</evidence>
<feature type="transmembrane region" description="Helical" evidence="1">
    <location>
        <begin position="227"/>
        <end position="247"/>
    </location>
</feature>
<organism evidence="2 3">
    <name type="scientific">Rhodopirellula halodulae</name>
    <dbReference type="NCBI Taxonomy" id="2894198"/>
    <lineage>
        <taxon>Bacteria</taxon>
        <taxon>Pseudomonadati</taxon>
        <taxon>Planctomycetota</taxon>
        <taxon>Planctomycetia</taxon>
        <taxon>Pirellulales</taxon>
        <taxon>Pirellulaceae</taxon>
        <taxon>Rhodopirellula</taxon>
    </lineage>
</organism>
<protein>
    <recommendedName>
        <fullName evidence="4">MFS transporter</fullName>
    </recommendedName>
</protein>
<comment type="caution">
    <text evidence="2">The sequence shown here is derived from an EMBL/GenBank/DDBJ whole genome shotgun (WGS) entry which is preliminary data.</text>
</comment>
<keyword evidence="3" id="KW-1185">Reference proteome</keyword>
<evidence type="ECO:0000313" key="3">
    <source>
        <dbReference type="Proteomes" id="UP001430306"/>
    </source>
</evidence>
<keyword evidence="1" id="KW-0472">Membrane</keyword>
<gene>
    <name evidence="2" type="ORF">LOC71_18465</name>
</gene>
<feature type="transmembrane region" description="Helical" evidence="1">
    <location>
        <begin position="98"/>
        <end position="123"/>
    </location>
</feature>
<reference evidence="2" key="1">
    <citation type="submission" date="2021-11" db="EMBL/GenBank/DDBJ databases">
        <title>Genome sequence.</title>
        <authorList>
            <person name="Sun Q."/>
        </authorList>
    </citation>
    <scope>NUCLEOTIDE SEQUENCE</scope>
    <source>
        <strain evidence="2">JC740</strain>
    </source>
</reference>
<feature type="transmembrane region" description="Helical" evidence="1">
    <location>
        <begin position="395"/>
        <end position="413"/>
    </location>
</feature>
<feature type="transmembrane region" description="Helical" evidence="1">
    <location>
        <begin position="267"/>
        <end position="289"/>
    </location>
</feature>
<dbReference type="SUPFAM" id="SSF103473">
    <property type="entry name" value="MFS general substrate transporter"/>
    <property type="match status" value="1"/>
</dbReference>
<dbReference type="Gene3D" id="1.20.1250.20">
    <property type="entry name" value="MFS general substrate transporter like domains"/>
    <property type="match status" value="1"/>
</dbReference>
<evidence type="ECO:0000313" key="2">
    <source>
        <dbReference type="EMBL" id="MCC9644265.1"/>
    </source>
</evidence>